<dbReference type="Pfam" id="PF13439">
    <property type="entry name" value="Glyco_transf_4"/>
    <property type="match status" value="1"/>
</dbReference>
<name>A0A5B2TUT0_9FLAO</name>
<organism evidence="3 4">
    <name type="scientific">Maribacter flavus</name>
    <dbReference type="NCBI Taxonomy" id="1658664"/>
    <lineage>
        <taxon>Bacteria</taxon>
        <taxon>Pseudomonadati</taxon>
        <taxon>Bacteroidota</taxon>
        <taxon>Flavobacteriia</taxon>
        <taxon>Flavobacteriales</taxon>
        <taxon>Flavobacteriaceae</taxon>
        <taxon>Maribacter</taxon>
    </lineage>
</organism>
<evidence type="ECO:0000259" key="2">
    <source>
        <dbReference type="Pfam" id="PF13439"/>
    </source>
</evidence>
<dbReference type="CDD" id="cd03820">
    <property type="entry name" value="GT4_AmsD-like"/>
    <property type="match status" value="1"/>
</dbReference>
<dbReference type="Pfam" id="PF00534">
    <property type="entry name" value="Glycos_transf_1"/>
    <property type="match status" value="1"/>
</dbReference>
<dbReference type="InterPro" id="IPR028098">
    <property type="entry name" value="Glyco_trans_4-like_N"/>
</dbReference>
<dbReference type="PANTHER" id="PTHR12526">
    <property type="entry name" value="GLYCOSYLTRANSFERASE"/>
    <property type="match status" value="1"/>
</dbReference>
<dbReference type="SUPFAM" id="SSF53756">
    <property type="entry name" value="UDP-Glycosyltransferase/glycogen phosphorylase"/>
    <property type="match status" value="1"/>
</dbReference>
<dbReference type="GO" id="GO:0016757">
    <property type="term" value="F:glycosyltransferase activity"/>
    <property type="evidence" value="ECO:0007669"/>
    <property type="project" value="InterPro"/>
</dbReference>
<dbReference type="RefSeq" id="WP_154920175.1">
    <property type="nucleotide sequence ID" value="NZ_VUOE01000002.1"/>
</dbReference>
<dbReference type="Gene3D" id="3.40.50.2000">
    <property type="entry name" value="Glycogen Phosphorylase B"/>
    <property type="match status" value="2"/>
</dbReference>
<dbReference type="EMBL" id="VUOE01000002">
    <property type="protein sequence ID" value="KAA2217460.1"/>
    <property type="molecule type" value="Genomic_DNA"/>
</dbReference>
<feature type="domain" description="Glycosyltransferase subfamily 4-like N-terminal" evidence="2">
    <location>
        <begin position="15"/>
        <end position="172"/>
    </location>
</feature>
<gene>
    <name evidence="3" type="ORF">F0361_16095</name>
</gene>
<sequence>MKKNIGFVINSLNSGGAERVVVTLANGLSELYNIFIFTLVDIDPFYKINEKVIYDYCTKSIRPSSNPFQALNNNIFFYRKLNKLVDSNKIDLLIGFTTNINVLTILCARKFGIPVIVSERNNPEKIYIPRMWKILTKITYPKADFLVVQTEPIRKFFEKNIKKENIVILPNPLSKNHFQIKNNFNGKKENVVLNVGRLTEQKGQEILIKAFASINPKNWQLHIIGEGHKRNEYQELIETLGMQGKIKLLGRIKEISEYYLRSKIFVFPSRYEGFPNALTEAMYMGLPCISTDCPTGPSELIKNNENGILIPIDEIEELKVNLKRLINDEELRLKLGREASKSVLHLEEESVIADWNELIKQF</sequence>
<evidence type="ECO:0000313" key="3">
    <source>
        <dbReference type="EMBL" id="KAA2217460.1"/>
    </source>
</evidence>
<proteinExistence type="predicted"/>
<evidence type="ECO:0000259" key="1">
    <source>
        <dbReference type="Pfam" id="PF00534"/>
    </source>
</evidence>
<feature type="domain" description="Glycosyl transferase family 1" evidence="1">
    <location>
        <begin position="180"/>
        <end position="341"/>
    </location>
</feature>
<accession>A0A5B2TUT0</accession>
<protein>
    <submittedName>
        <fullName evidence="3">Glycosyltransferase family 4 protein</fullName>
    </submittedName>
</protein>
<reference evidence="3 4" key="1">
    <citation type="submission" date="2019-09" db="EMBL/GenBank/DDBJ databases">
        <authorList>
            <person name="Khan S.A."/>
            <person name="Jeon C.O."/>
            <person name="Chun B.H."/>
            <person name="Jeong S.E."/>
        </authorList>
    </citation>
    <scope>NUCLEOTIDE SEQUENCE [LARGE SCALE GENOMIC DNA]</scope>
    <source>
        <strain evidence="3 4">KCTC 42508</strain>
    </source>
</reference>
<dbReference type="InterPro" id="IPR001296">
    <property type="entry name" value="Glyco_trans_1"/>
</dbReference>
<evidence type="ECO:0000313" key="4">
    <source>
        <dbReference type="Proteomes" id="UP000323188"/>
    </source>
</evidence>
<dbReference type="AlphaFoldDB" id="A0A5B2TUT0"/>
<keyword evidence="3" id="KW-0808">Transferase</keyword>
<dbReference type="PANTHER" id="PTHR12526:SF630">
    <property type="entry name" value="GLYCOSYLTRANSFERASE"/>
    <property type="match status" value="1"/>
</dbReference>
<comment type="caution">
    <text evidence="3">The sequence shown here is derived from an EMBL/GenBank/DDBJ whole genome shotgun (WGS) entry which is preliminary data.</text>
</comment>
<dbReference type="Proteomes" id="UP000323188">
    <property type="component" value="Unassembled WGS sequence"/>
</dbReference>